<dbReference type="AlphaFoldDB" id="A0A6B0RYV0"/>
<reference evidence="2" key="1">
    <citation type="submission" date="2019-10" db="EMBL/GenBank/DDBJ databases">
        <title>The sequence and de novo assembly of the wild yak genome.</title>
        <authorList>
            <person name="Liu Y."/>
        </authorList>
    </citation>
    <scope>NUCLEOTIDE SEQUENCE [LARGE SCALE GENOMIC DNA]</scope>
    <source>
        <strain evidence="2">WY2019</strain>
    </source>
</reference>
<protein>
    <submittedName>
        <fullName evidence="2">Uncharacterized protein</fullName>
    </submittedName>
</protein>
<evidence type="ECO:0000256" key="1">
    <source>
        <dbReference type="SAM" id="MobiDB-lite"/>
    </source>
</evidence>
<comment type="caution">
    <text evidence="2">The sequence shown here is derived from an EMBL/GenBank/DDBJ whole genome shotgun (WGS) entry which is preliminary data.</text>
</comment>
<evidence type="ECO:0000313" key="2">
    <source>
        <dbReference type="EMBL" id="MXQ95329.1"/>
    </source>
</evidence>
<accession>A0A6B0RYV0</accession>
<organism evidence="2 3">
    <name type="scientific">Bos mutus</name>
    <name type="common">wild yak</name>
    <dbReference type="NCBI Taxonomy" id="72004"/>
    <lineage>
        <taxon>Eukaryota</taxon>
        <taxon>Metazoa</taxon>
        <taxon>Chordata</taxon>
        <taxon>Craniata</taxon>
        <taxon>Vertebrata</taxon>
        <taxon>Euteleostomi</taxon>
        <taxon>Mammalia</taxon>
        <taxon>Eutheria</taxon>
        <taxon>Laurasiatheria</taxon>
        <taxon>Artiodactyla</taxon>
        <taxon>Ruminantia</taxon>
        <taxon>Pecora</taxon>
        <taxon>Bovidae</taxon>
        <taxon>Bovinae</taxon>
        <taxon>Bos</taxon>
    </lineage>
</organism>
<keyword evidence="3" id="KW-1185">Reference proteome</keyword>
<feature type="region of interest" description="Disordered" evidence="1">
    <location>
        <begin position="85"/>
        <end position="156"/>
    </location>
</feature>
<evidence type="ECO:0000313" key="3">
    <source>
        <dbReference type="Proteomes" id="UP000322234"/>
    </source>
</evidence>
<sequence length="156" mass="15726">MEELKHGEDPKQHLAGLMVHTSALAALPDTFAAQERFLTVMPALRLLPKHMDTLCGRMLSEGAGPVGALFQTTALFLALRGAATRCGGESPVTPRGGESPVTPSGGESPVTPSGGESPVTPSGGESPVTPSGDESPVTPSGDESPVTPSGGALMSP</sequence>
<gene>
    <name evidence="2" type="ORF">E5288_WYG005145</name>
</gene>
<dbReference type="Proteomes" id="UP000322234">
    <property type="component" value="Unassembled WGS sequence"/>
</dbReference>
<name>A0A6B0RYV0_9CETA</name>
<dbReference type="EMBL" id="VBQZ03000132">
    <property type="protein sequence ID" value="MXQ95329.1"/>
    <property type="molecule type" value="Genomic_DNA"/>
</dbReference>
<proteinExistence type="predicted"/>